<evidence type="ECO:0000256" key="9">
    <source>
        <dbReference type="SAM" id="SignalP"/>
    </source>
</evidence>
<accession>A0A9P7JS45</accession>
<dbReference type="PANTHER" id="PTHR14374">
    <property type="entry name" value="FOIE GRAS"/>
    <property type="match status" value="1"/>
</dbReference>
<evidence type="ECO:0000256" key="5">
    <source>
        <dbReference type="ARBA" id="ARBA00022448"/>
    </source>
</evidence>
<feature type="chain" id="PRO_5040386350" description="Trafficking protein particle complex subunit 11" evidence="9">
    <location>
        <begin position="21"/>
        <end position="1281"/>
    </location>
</feature>
<dbReference type="Pfam" id="PF12742">
    <property type="entry name" value="Gryzun-like"/>
    <property type="match status" value="1"/>
</dbReference>
<evidence type="ECO:0000256" key="1">
    <source>
        <dbReference type="ARBA" id="ARBA00001995"/>
    </source>
</evidence>
<dbReference type="InterPro" id="IPR021773">
    <property type="entry name" value="TPC11"/>
</dbReference>
<keyword evidence="7" id="KW-0333">Golgi apparatus</keyword>
<gene>
    <name evidence="13" type="ORF">F5147DRAFT_271136</name>
</gene>
<dbReference type="PANTHER" id="PTHR14374:SF0">
    <property type="entry name" value="TRAFFICKING PROTEIN PARTICLE COMPLEX SUBUNIT 11"/>
    <property type="match status" value="1"/>
</dbReference>
<dbReference type="GeneID" id="64691219"/>
<feature type="domain" description="Trafficking protein particle complex subunit 11" evidence="11">
    <location>
        <begin position="358"/>
        <end position="615"/>
    </location>
</feature>
<dbReference type="GO" id="GO:0016192">
    <property type="term" value="P:vesicle-mediated transport"/>
    <property type="evidence" value="ECO:0007669"/>
    <property type="project" value="UniProtKB-KW"/>
</dbReference>
<evidence type="ECO:0000256" key="3">
    <source>
        <dbReference type="ARBA" id="ARBA00007051"/>
    </source>
</evidence>
<evidence type="ECO:0000313" key="14">
    <source>
        <dbReference type="Proteomes" id="UP000823399"/>
    </source>
</evidence>
<dbReference type="OrthoDB" id="6278596at2759"/>
<evidence type="ECO:0000256" key="6">
    <source>
        <dbReference type="ARBA" id="ARBA00022892"/>
    </source>
</evidence>
<comment type="function">
    <text evidence="1">Involved in endoplasmic reticulum to Golgi apparatus trafficking at a very early stage.</text>
</comment>
<evidence type="ECO:0000256" key="2">
    <source>
        <dbReference type="ARBA" id="ARBA00004222"/>
    </source>
</evidence>
<dbReference type="InterPro" id="IPR025876">
    <property type="entry name" value="TRAPPC11_C"/>
</dbReference>
<reference evidence="13" key="1">
    <citation type="journal article" date="2020" name="New Phytol.">
        <title>Comparative genomics reveals dynamic genome evolution in host specialist ectomycorrhizal fungi.</title>
        <authorList>
            <person name="Lofgren L.A."/>
            <person name="Nguyen N.H."/>
            <person name="Vilgalys R."/>
            <person name="Ruytinx J."/>
            <person name="Liao H.L."/>
            <person name="Branco S."/>
            <person name="Kuo A."/>
            <person name="LaButti K."/>
            <person name="Lipzen A."/>
            <person name="Andreopoulos W."/>
            <person name="Pangilinan J."/>
            <person name="Riley R."/>
            <person name="Hundley H."/>
            <person name="Na H."/>
            <person name="Barry K."/>
            <person name="Grigoriev I.V."/>
            <person name="Stajich J.E."/>
            <person name="Kennedy P.G."/>
        </authorList>
    </citation>
    <scope>NUCLEOTIDE SEQUENCE</scope>
    <source>
        <strain evidence="13">FC423</strain>
    </source>
</reference>
<evidence type="ECO:0000259" key="10">
    <source>
        <dbReference type="Pfam" id="PF07919"/>
    </source>
</evidence>
<protein>
    <recommendedName>
        <fullName evidence="4">Trafficking protein particle complex subunit 11</fullName>
    </recommendedName>
</protein>
<keyword evidence="5" id="KW-0813">Transport</keyword>
<name>A0A9P7JS45_9AGAM</name>
<dbReference type="Pfam" id="PF11817">
    <property type="entry name" value="Foie-gras_1"/>
    <property type="match status" value="1"/>
</dbReference>
<proteinExistence type="inferred from homology"/>
<evidence type="ECO:0000313" key="13">
    <source>
        <dbReference type="EMBL" id="KAG2104037.1"/>
    </source>
</evidence>
<evidence type="ECO:0000259" key="11">
    <source>
        <dbReference type="Pfam" id="PF11817"/>
    </source>
</evidence>
<evidence type="ECO:0000259" key="12">
    <source>
        <dbReference type="Pfam" id="PF12742"/>
    </source>
</evidence>
<dbReference type="Pfam" id="PF07919">
    <property type="entry name" value="Gryzun"/>
    <property type="match status" value="1"/>
</dbReference>
<evidence type="ECO:0000256" key="4">
    <source>
        <dbReference type="ARBA" id="ARBA00021520"/>
    </source>
</evidence>
<dbReference type="Proteomes" id="UP000823399">
    <property type="component" value="Unassembled WGS sequence"/>
</dbReference>
<comment type="subcellular location">
    <subcellularLocation>
        <location evidence="2">Golgi apparatus</location>
        <location evidence="2">cis-Golgi network</location>
    </subcellularLocation>
</comment>
<dbReference type="EMBL" id="JABBWM010000042">
    <property type="protein sequence ID" value="KAG2104037.1"/>
    <property type="molecule type" value="Genomic_DNA"/>
</dbReference>
<evidence type="ECO:0000256" key="7">
    <source>
        <dbReference type="ARBA" id="ARBA00023034"/>
    </source>
</evidence>
<keyword evidence="6" id="KW-0931">ER-Golgi transport</keyword>
<keyword evidence="9" id="KW-0732">Signal</keyword>
<comment type="similarity">
    <text evidence="3">Belongs to the TRAPPC11 family.</text>
</comment>
<feature type="compositionally biased region" description="Basic and acidic residues" evidence="8">
    <location>
        <begin position="167"/>
        <end position="184"/>
    </location>
</feature>
<sequence>MNSYPAELLVQLAPVMFVAGLDLPSAPSTSPPSTPQSPGQTQSPPPAPTKIQDPFASLIVRLRDALQSQHKVAIWAPERTRAFQMILVGKDVRFPPRKLVPPEDLAYASAHSPLSPLTPSSPLYPDGLIAPIWIRKHTQLLPSVFVLFLRLFEAPAIHARSPLDPPDPEHERDKTEEERRRDTDLSAEVAARKKTTNERGIKLTVVLLATRRMLDDPSLDSRLTFIRRQSGLDSRAALFVLSPVSTSELNDFARSLQDALYEPALEYYTSHSKRVRRKRNRHSQSVSSYNPPALVSMGVANTRPLRPEGWTVRYEYKMACFAEFRGEDEVALKHYQDAYATLMIMFGSTAILPPRTKRWAEAKVLADAINVKITKLYLYNSEHSLALSHHNSHMRRFADFSRGWGIGEETFEYWSWMARQHRVLAELLEQGSNSSLTFPTNSPPSLTAGVTSAGTPVELDAVRAFGLNPSHALQHPGHYYYMAARCTEARRERFLANEEGISQGTSAAPGYANEKKVDHLSLILELYTKSYEVFKKHSSTTSQGRLTLWIAYRIAHTYYESEKFDVAVRFFERIAKTYRREKWKHMLRPLLSTWYACAQKLSDVELMATLLVEMIGYAQDVDESRTLQEDLLAVLKSSVPVSPGKPLIVDLKESDPLLDTMLVFWVPEVRVGEEAGFQLSLSTPTNIDLSTLPIDSVTITFSDGYYPVVLRHSPPTDGQVADRAVRLVKIGKVVPEDEDEDEELEEICADLRWRPGERLVVSGSISSEAPGLLTVVSITVVLAQNSWTIEMPHEPCVSHEISTFVPRWLTSLQPIRFLQLGRDDCSSVVVRHRPHELAVSLSHQAPALLDEEYPIIIDITNVDERHLDVVVDVLLQPTEVDQAAQYIAFDDQRSSGLIKGIRFGIIAPGVSATKTLYLVGTGAPGDRTLDISIQSTSVQPESTSEGEDHAEPSSSSSLSEHAPIDSCEKLQTIVIPTSGALTVTYDVAYRRSKDAMPALADLSTVEDDFWDDSYGGVAVVTTRIECSAPCGLVVESLKLHRQDNPLAKVLDCSSDENSDNMFPDEYLPGDEFCNVSRISLSPREEQVWGEEKITGPGNYEVVWRRMLPDGGRGRESTTRFTLPILMIPQDELIALLDAPSFARLHVPTTIHLTVRNRHSSRSANITVALDLDPSDAFVVAGLRNGRLPILLPGSEEKLSWNLIPIECGHVKIPRIKVMNVRRATLPSQGVGVPSTEDDVEGEAVKVVDVRADRNTARVQSADDGTVAIPQQYGSSTLLVLP</sequence>
<organism evidence="13 14">
    <name type="scientific">Suillus discolor</name>
    <dbReference type="NCBI Taxonomy" id="1912936"/>
    <lineage>
        <taxon>Eukaryota</taxon>
        <taxon>Fungi</taxon>
        <taxon>Dikarya</taxon>
        <taxon>Basidiomycota</taxon>
        <taxon>Agaricomycotina</taxon>
        <taxon>Agaricomycetes</taxon>
        <taxon>Agaricomycetidae</taxon>
        <taxon>Boletales</taxon>
        <taxon>Suillineae</taxon>
        <taxon>Suillaceae</taxon>
        <taxon>Suillus</taxon>
    </lineage>
</organism>
<feature type="domain" description="Trafficking protein particle complex subunit 11 C-terminal" evidence="12">
    <location>
        <begin position="1171"/>
        <end position="1217"/>
    </location>
</feature>
<keyword evidence="14" id="KW-1185">Reference proteome</keyword>
<feature type="region of interest" description="Disordered" evidence="8">
    <location>
        <begin position="24"/>
        <end position="50"/>
    </location>
</feature>
<feature type="region of interest" description="Disordered" evidence="8">
    <location>
        <begin position="160"/>
        <end position="186"/>
    </location>
</feature>
<dbReference type="InterPro" id="IPR012880">
    <property type="entry name" value="Gryzun"/>
</dbReference>
<feature type="region of interest" description="Disordered" evidence="8">
    <location>
        <begin position="936"/>
        <end position="961"/>
    </location>
</feature>
<dbReference type="RefSeq" id="XP_041290742.1">
    <property type="nucleotide sequence ID" value="XM_041428960.1"/>
</dbReference>
<dbReference type="GO" id="GO:0005794">
    <property type="term" value="C:Golgi apparatus"/>
    <property type="evidence" value="ECO:0007669"/>
    <property type="project" value="UniProtKB-SubCell"/>
</dbReference>
<feature type="domain" description="Gryzun putative trafficking through Golgi" evidence="10">
    <location>
        <begin position="653"/>
        <end position="893"/>
    </location>
</feature>
<comment type="caution">
    <text evidence="13">The sequence shown here is derived from an EMBL/GenBank/DDBJ whole genome shotgun (WGS) entry which is preliminary data.</text>
</comment>
<evidence type="ECO:0000256" key="8">
    <source>
        <dbReference type="SAM" id="MobiDB-lite"/>
    </source>
</evidence>
<feature type="signal peptide" evidence="9">
    <location>
        <begin position="1"/>
        <end position="20"/>
    </location>
</feature>